<feature type="region of interest" description="Disordered" evidence="1">
    <location>
        <begin position="43"/>
        <end position="112"/>
    </location>
</feature>
<gene>
    <name evidence="2" type="ORF">CRG98_021515</name>
</gene>
<evidence type="ECO:0000313" key="3">
    <source>
        <dbReference type="Proteomes" id="UP000233551"/>
    </source>
</evidence>
<evidence type="ECO:0000313" key="2">
    <source>
        <dbReference type="EMBL" id="PKI58088.1"/>
    </source>
</evidence>
<dbReference type="Proteomes" id="UP000233551">
    <property type="component" value="Unassembled WGS sequence"/>
</dbReference>
<dbReference type="EMBL" id="PGOL01001443">
    <property type="protein sequence ID" value="PKI58088.1"/>
    <property type="molecule type" value="Genomic_DNA"/>
</dbReference>
<accession>A0A2I0JP73</accession>
<feature type="compositionally biased region" description="Basic and acidic residues" evidence="1">
    <location>
        <begin position="86"/>
        <end position="96"/>
    </location>
</feature>
<protein>
    <submittedName>
        <fullName evidence="2">Uncharacterized protein</fullName>
    </submittedName>
</protein>
<proteinExistence type="predicted"/>
<evidence type="ECO:0000256" key="1">
    <source>
        <dbReference type="SAM" id="MobiDB-lite"/>
    </source>
</evidence>
<keyword evidence="3" id="KW-1185">Reference proteome</keyword>
<name>A0A2I0JP73_PUNGR</name>
<comment type="caution">
    <text evidence="2">The sequence shown here is derived from an EMBL/GenBank/DDBJ whole genome shotgun (WGS) entry which is preliminary data.</text>
</comment>
<dbReference type="AlphaFoldDB" id="A0A2I0JP73"/>
<organism evidence="2 3">
    <name type="scientific">Punica granatum</name>
    <name type="common">Pomegranate</name>
    <dbReference type="NCBI Taxonomy" id="22663"/>
    <lineage>
        <taxon>Eukaryota</taxon>
        <taxon>Viridiplantae</taxon>
        <taxon>Streptophyta</taxon>
        <taxon>Embryophyta</taxon>
        <taxon>Tracheophyta</taxon>
        <taxon>Spermatophyta</taxon>
        <taxon>Magnoliopsida</taxon>
        <taxon>eudicotyledons</taxon>
        <taxon>Gunneridae</taxon>
        <taxon>Pentapetalae</taxon>
        <taxon>rosids</taxon>
        <taxon>malvids</taxon>
        <taxon>Myrtales</taxon>
        <taxon>Lythraceae</taxon>
        <taxon>Punica</taxon>
    </lineage>
</organism>
<reference evidence="2 3" key="1">
    <citation type="submission" date="2017-11" db="EMBL/GenBank/DDBJ databases">
        <title>De-novo sequencing of pomegranate (Punica granatum L.) genome.</title>
        <authorList>
            <person name="Akparov Z."/>
            <person name="Amiraslanov A."/>
            <person name="Hajiyeva S."/>
            <person name="Abbasov M."/>
            <person name="Kaur K."/>
            <person name="Hamwieh A."/>
            <person name="Solovyev V."/>
            <person name="Salamov A."/>
            <person name="Braich B."/>
            <person name="Kosarev P."/>
            <person name="Mahmoud A."/>
            <person name="Hajiyev E."/>
            <person name="Babayeva S."/>
            <person name="Izzatullayeva V."/>
            <person name="Mammadov A."/>
            <person name="Mammadov A."/>
            <person name="Sharifova S."/>
            <person name="Ojaghi J."/>
            <person name="Eynullazada K."/>
            <person name="Bayramov B."/>
            <person name="Abdulazimova A."/>
            <person name="Shahmuradov I."/>
        </authorList>
    </citation>
    <scope>NUCLEOTIDE SEQUENCE [LARGE SCALE GENOMIC DNA]</scope>
    <source>
        <strain evidence="3">cv. AG2017</strain>
        <tissue evidence="2">Leaf</tissue>
    </source>
</reference>
<sequence length="112" mass="12216">MSGKESWLAQVARAASPIRLGRHWAFQGLLKLVETGYPRTIICANPTSQTDPVSSKGKPREMEGDLGGLGGRARLRPTLRGLVRGGGKDAVEEGRKKEKKRRSVPLQLQELA</sequence>